<dbReference type="Gene3D" id="2.30.30.1210">
    <property type="entry name" value="Domain of unknown function DUF1541"/>
    <property type="match status" value="1"/>
</dbReference>
<dbReference type="EMBL" id="QKZI01000028">
    <property type="protein sequence ID" value="PZX01202.1"/>
    <property type="molecule type" value="Genomic_DNA"/>
</dbReference>
<dbReference type="Proteomes" id="UP000248646">
    <property type="component" value="Unassembled WGS sequence"/>
</dbReference>
<dbReference type="Pfam" id="PF07563">
    <property type="entry name" value="DUF1541"/>
    <property type="match status" value="1"/>
</dbReference>
<dbReference type="RefSeq" id="WP_342767799.1">
    <property type="nucleotide sequence ID" value="NZ_QKZI01000028.1"/>
</dbReference>
<organism evidence="2 3">
    <name type="scientific">Psychrobacillus insolitus</name>
    <dbReference type="NCBI Taxonomy" id="1461"/>
    <lineage>
        <taxon>Bacteria</taxon>
        <taxon>Bacillati</taxon>
        <taxon>Bacillota</taxon>
        <taxon>Bacilli</taxon>
        <taxon>Bacillales</taxon>
        <taxon>Bacillaceae</taxon>
        <taxon>Psychrobacillus</taxon>
    </lineage>
</organism>
<evidence type="ECO:0000259" key="1">
    <source>
        <dbReference type="Pfam" id="PF07563"/>
    </source>
</evidence>
<name>A0A2W7MZM1_9BACI</name>
<protein>
    <submittedName>
        <fullName evidence="2">Uncharacterized protein DUF1541</fullName>
    </submittedName>
</protein>
<sequence length="88" mass="9842">MKLEVKRFSKDHTDGMKVAVATIVGAYATTAYVISYTPTTGGETVENHKWVIQEEIKNSSDKPLKPGTEVTIIADPDHIRHKNQMLIF</sequence>
<evidence type="ECO:0000313" key="2">
    <source>
        <dbReference type="EMBL" id="PZX01202.1"/>
    </source>
</evidence>
<keyword evidence="3" id="KW-1185">Reference proteome</keyword>
<dbReference type="InterPro" id="IPR011438">
    <property type="entry name" value="DUF1541"/>
</dbReference>
<gene>
    <name evidence="2" type="ORF">C7437_1281</name>
</gene>
<accession>A0A2W7MZM1</accession>
<comment type="caution">
    <text evidence="2">The sequence shown here is derived from an EMBL/GenBank/DDBJ whole genome shotgun (WGS) entry which is preliminary data.</text>
</comment>
<feature type="domain" description="DUF1541" evidence="1">
    <location>
        <begin position="10"/>
        <end position="53"/>
    </location>
</feature>
<evidence type="ECO:0000313" key="3">
    <source>
        <dbReference type="Proteomes" id="UP000248646"/>
    </source>
</evidence>
<reference evidence="2 3" key="1">
    <citation type="submission" date="2018-06" db="EMBL/GenBank/DDBJ databases">
        <title>Genomic Encyclopedia of Type Strains, Phase IV (KMG-IV): sequencing the most valuable type-strain genomes for metagenomic binning, comparative biology and taxonomic classification.</title>
        <authorList>
            <person name="Goeker M."/>
        </authorList>
    </citation>
    <scope>NUCLEOTIDE SEQUENCE [LARGE SCALE GENOMIC DNA]</scope>
    <source>
        <strain evidence="2 3">DSM 5</strain>
    </source>
</reference>
<proteinExistence type="predicted"/>
<dbReference type="AlphaFoldDB" id="A0A2W7MZM1"/>